<dbReference type="KEGG" id="pbf:CFX0092_A1445"/>
<evidence type="ECO:0000313" key="11">
    <source>
        <dbReference type="EMBL" id="CUS03323.2"/>
    </source>
</evidence>
<dbReference type="PANTHER" id="PTHR34108">
    <property type="entry name" value="SEPTUM SITE-DETERMINING PROTEIN MINC"/>
    <property type="match status" value="1"/>
</dbReference>
<dbReference type="GO" id="GO:0000917">
    <property type="term" value="P:division septum assembly"/>
    <property type="evidence" value="ECO:0007669"/>
    <property type="project" value="UniProtKB-KW"/>
</dbReference>
<gene>
    <name evidence="7 11" type="primary">minC</name>
    <name evidence="11" type="ORF">CFX0092_A1445</name>
</gene>
<keyword evidence="2 7" id="KW-0132">Cell division</keyword>
<dbReference type="Pfam" id="PF05209">
    <property type="entry name" value="MinC_N"/>
    <property type="match status" value="1"/>
</dbReference>
<dbReference type="InterPro" id="IPR005526">
    <property type="entry name" value="Septum_form_inhib_MinC_C"/>
</dbReference>
<dbReference type="Gene3D" id="3.30.160.540">
    <property type="match status" value="1"/>
</dbReference>
<evidence type="ECO:0000256" key="2">
    <source>
        <dbReference type="ARBA" id="ARBA00022618"/>
    </source>
</evidence>
<dbReference type="InterPro" id="IPR036145">
    <property type="entry name" value="MinC_C_sf"/>
</dbReference>
<dbReference type="PANTHER" id="PTHR34108:SF1">
    <property type="entry name" value="SEPTUM SITE-DETERMINING PROTEIN MINC"/>
    <property type="match status" value="1"/>
</dbReference>
<name>A0A170PFQ1_9CHLR</name>
<evidence type="ECO:0000256" key="4">
    <source>
        <dbReference type="ARBA" id="ARBA00023306"/>
    </source>
</evidence>
<comment type="similarity">
    <text evidence="1 7">Belongs to the MinC family.</text>
</comment>
<comment type="function">
    <text evidence="5 7">Cell division inhibitor that blocks the formation of polar Z ring septums. Rapidly oscillates between the poles of the cell to destabilize FtsZ filaments that have formed before they mature into polar Z rings. Prevents FtsZ polymerization.</text>
</comment>
<evidence type="ECO:0000256" key="5">
    <source>
        <dbReference type="ARBA" id="ARBA00025606"/>
    </source>
</evidence>
<feature type="region of interest" description="Disordered" evidence="8">
    <location>
        <begin position="103"/>
        <end position="125"/>
    </location>
</feature>
<dbReference type="InterPro" id="IPR013033">
    <property type="entry name" value="MinC"/>
</dbReference>
<evidence type="ECO:0000256" key="1">
    <source>
        <dbReference type="ARBA" id="ARBA00006291"/>
    </source>
</evidence>
<feature type="domain" description="Septum formation inhibitor MinC C-terminal" evidence="9">
    <location>
        <begin position="134"/>
        <end position="229"/>
    </location>
</feature>
<evidence type="ECO:0000256" key="3">
    <source>
        <dbReference type="ARBA" id="ARBA00023210"/>
    </source>
</evidence>
<evidence type="ECO:0000259" key="9">
    <source>
        <dbReference type="Pfam" id="PF03775"/>
    </source>
</evidence>
<keyword evidence="3 7" id="KW-0717">Septation</keyword>
<dbReference type="Gene3D" id="2.160.20.70">
    <property type="match status" value="1"/>
</dbReference>
<dbReference type="GO" id="GO:0051302">
    <property type="term" value="P:regulation of cell division"/>
    <property type="evidence" value="ECO:0007669"/>
    <property type="project" value="InterPro"/>
</dbReference>
<evidence type="ECO:0000259" key="10">
    <source>
        <dbReference type="Pfam" id="PF05209"/>
    </source>
</evidence>
<evidence type="ECO:0000256" key="6">
    <source>
        <dbReference type="ARBA" id="ARBA00046874"/>
    </source>
</evidence>
<organism evidence="11 12">
    <name type="scientific">Candidatus Promineifilum breve</name>
    <dbReference type="NCBI Taxonomy" id="1806508"/>
    <lineage>
        <taxon>Bacteria</taxon>
        <taxon>Bacillati</taxon>
        <taxon>Chloroflexota</taxon>
        <taxon>Ardenticatenia</taxon>
        <taxon>Candidatus Promineifilales</taxon>
        <taxon>Candidatus Promineifilaceae</taxon>
        <taxon>Candidatus Promineifilum</taxon>
    </lineage>
</organism>
<protein>
    <recommendedName>
        <fullName evidence="7">Probable septum site-determining protein MinC</fullName>
    </recommendedName>
</protein>
<comment type="subunit">
    <text evidence="6 7">Interacts with MinD and FtsZ.</text>
</comment>
<dbReference type="Proteomes" id="UP000215027">
    <property type="component" value="Chromosome I"/>
</dbReference>
<proteinExistence type="inferred from homology"/>
<dbReference type="HAMAP" id="MF_00267">
    <property type="entry name" value="MinC"/>
    <property type="match status" value="1"/>
</dbReference>
<dbReference type="InterPro" id="IPR016098">
    <property type="entry name" value="CAP/MinC_C"/>
</dbReference>
<evidence type="ECO:0000256" key="7">
    <source>
        <dbReference type="HAMAP-Rule" id="MF_00267"/>
    </source>
</evidence>
<evidence type="ECO:0000313" key="12">
    <source>
        <dbReference type="Proteomes" id="UP000215027"/>
    </source>
</evidence>
<dbReference type="AlphaFoldDB" id="A0A170PFQ1"/>
<dbReference type="GO" id="GO:0000902">
    <property type="term" value="P:cell morphogenesis"/>
    <property type="evidence" value="ECO:0007669"/>
    <property type="project" value="InterPro"/>
</dbReference>
<feature type="domain" description="Septum formation inhibitor MinC N-terminal" evidence="10">
    <location>
        <begin position="5"/>
        <end position="72"/>
    </location>
</feature>
<sequence length="237" mass="25122">MARQIDIKGIRDGLLIRVNDQPEFAVYERLGRELEQKRAFLQGSRIAVALGRRAMNGEQLAGLQELFTAHDLELWAVLSDDGDTRDAARELGLATRLSGSATALDGAPSEAAHPESANGAGAPKAPPAANALLLRETLRSGRAVWHEGHVIVLGDVNPGAEIIATGNVIVWGRLRGLVHAGSGGDATAIICALELNPTQLRIADRIAAPPDNRAGAIPEQAAIREGQIVAEPWRRGT</sequence>
<dbReference type="GO" id="GO:1901891">
    <property type="term" value="P:regulation of cell septum assembly"/>
    <property type="evidence" value="ECO:0007669"/>
    <property type="project" value="InterPro"/>
</dbReference>
<dbReference type="EMBL" id="LN890655">
    <property type="protein sequence ID" value="CUS03323.2"/>
    <property type="molecule type" value="Genomic_DNA"/>
</dbReference>
<dbReference type="OrthoDB" id="9790810at2"/>
<dbReference type="Pfam" id="PF03775">
    <property type="entry name" value="MinC_C"/>
    <property type="match status" value="1"/>
</dbReference>
<keyword evidence="4 7" id="KW-0131">Cell cycle</keyword>
<evidence type="ECO:0000256" key="8">
    <source>
        <dbReference type="SAM" id="MobiDB-lite"/>
    </source>
</evidence>
<dbReference type="SUPFAM" id="SSF63848">
    <property type="entry name" value="Cell-division inhibitor MinC, C-terminal domain"/>
    <property type="match status" value="1"/>
</dbReference>
<reference evidence="11" key="1">
    <citation type="submission" date="2016-01" db="EMBL/GenBank/DDBJ databases">
        <authorList>
            <person name="Mcilroy J.S."/>
            <person name="Karst M S."/>
            <person name="Albertsen M."/>
        </authorList>
    </citation>
    <scope>NUCLEOTIDE SEQUENCE</scope>
    <source>
        <strain evidence="11">Cfx-K</strain>
    </source>
</reference>
<dbReference type="InterPro" id="IPR007874">
    <property type="entry name" value="MinC_N"/>
</dbReference>
<keyword evidence="12" id="KW-1185">Reference proteome</keyword>
<dbReference type="RefSeq" id="WP_157912963.1">
    <property type="nucleotide sequence ID" value="NZ_LN890655.1"/>
</dbReference>
<dbReference type="NCBIfam" id="TIGR01222">
    <property type="entry name" value="minC"/>
    <property type="match status" value="1"/>
</dbReference>
<accession>A0A170PFQ1</accession>